<feature type="transmembrane region" description="Helical" evidence="2">
    <location>
        <begin position="277"/>
        <end position="297"/>
    </location>
</feature>
<dbReference type="GO" id="GO:0008643">
    <property type="term" value="P:carbohydrate transport"/>
    <property type="evidence" value="ECO:0007669"/>
    <property type="project" value="InterPro"/>
</dbReference>
<dbReference type="KEGG" id="saga:M5M_16595"/>
<dbReference type="Pfam" id="PF13347">
    <property type="entry name" value="MFS_2"/>
    <property type="match status" value="1"/>
</dbReference>
<feature type="transmembrane region" description="Helical" evidence="2">
    <location>
        <begin position="429"/>
        <end position="449"/>
    </location>
</feature>
<dbReference type="PANTHER" id="PTHR11328:SF24">
    <property type="entry name" value="MAJOR FACILITATOR SUPERFAMILY (MFS) PROFILE DOMAIN-CONTAINING PROTEIN"/>
    <property type="match status" value="1"/>
</dbReference>
<comment type="similarity">
    <text evidence="1">Belongs to the sodium:galactoside symporter (TC 2.A.2) family.</text>
</comment>
<organism evidence="3 4">
    <name type="scientific">Simiduia agarivorans (strain DSM 21679 / JCM 13881 / BCRC 17597 / SA1)</name>
    <dbReference type="NCBI Taxonomy" id="1117647"/>
    <lineage>
        <taxon>Bacteria</taxon>
        <taxon>Pseudomonadati</taxon>
        <taxon>Pseudomonadota</taxon>
        <taxon>Gammaproteobacteria</taxon>
        <taxon>Cellvibrionales</taxon>
        <taxon>Cellvibrionaceae</taxon>
        <taxon>Simiduia</taxon>
    </lineage>
</organism>
<feature type="transmembrane region" description="Helical" evidence="2">
    <location>
        <begin position="243"/>
        <end position="265"/>
    </location>
</feature>
<dbReference type="STRING" id="1117647.M5M_16595"/>
<dbReference type="HOGENOM" id="CLU_027408_6_0_6"/>
<dbReference type="GO" id="GO:0005886">
    <property type="term" value="C:plasma membrane"/>
    <property type="evidence" value="ECO:0007669"/>
    <property type="project" value="TreeGrafter"/>
</dbReference>
<dbReference type="PANTHER" id="PTHR11328">
    <property type="entry name" value="MAJOR FACILITATOR SUPERFAMILY DOMAIN-CONTAINING PROTEIN"/>
    <property type="match status" value="1"/>
</dbReference>
<gene>
    <name evidence="3" type="ordered locus">M5M_16595</name>
</gene>
<reference evidence="3 4" key="1">
    <citation type="journal article" date="2013" name="Genome Announc.">
        <title>Complete genome sequence of Simiduia agarivorans SA1(T), a marine bacterium able to degrade a variety of polysaccharides.</title>
        <authorList>
            <person name="Lin S.Y."/>
            <person name="Shieh W.Y."/>
            <person name="Chen J.S."/>
            <person name="Tang S.L."/>
        </authorList>
    </citation>
    <scope>NUCLEOTIDE SEQUENCE [LARGE SCALE GENOMIC DNA]</scope>
    <source>
        <strain evidence="4">DSM 21679 / JCM 13881 / BCRC 17597 / SA1</strain>
    </source>
</reference>
<dbReference type="InterPro" id="IPR039672">
    <property type="entry name" value="MFS_2"/>
</dbReference>
<evidence type="ECO:0000256" key="1">
    <source>
        <dbReference type="ARBA" id="ARBA00009617"/>
    </source>
</evidence>
<dbReference type="SUPFAM" id="SSF103473">
    <property type="entry name" value="MFS general substrate transporter"/>
    <property type="match status" value="1"/>
</dbReference>
<dbReference type="InterPro" id="IPR036259">
    <property type="entry name" value="MFS_trans_sf"/>
</dbReference>
<dbReference type="AlphaFoldDB" id="K4KMP6"/>
<dbReference type="Gene3D" id="1.20.1250.20">
    <property type="entry name" value="MFS general substrate transporter like domains"/>
    <property type="match status" value="2"/>
</dbReference>
<keyword evidence="2" id="KW-0812">Transmembrane</keyword>
<keyword evidence="4" id="KW-1185">Reference proteome</keyword>
<proteinExistence type="inferred from homology"/>
<accession>K4KMP6</accession>
<evidence type="ECO:0000313" key="3">
    <source>
        <dbReference type="EMBL" id="AFV00450.1"/>
    </source>
</evidence>
<feature type="transmembrane region" description="Helical" evidence="2">
    <location>
        <begin position="30"/>
        <end position="50"/>
    </location>
</feature>
<feature type="transmembrane region" description="Helical" evidence="2">
    <location>
        <begin position="184"/>
        <end position="206"/>
    </location>
</feature>
<feature type="transmembrane region" description="Helical" evidence="2">
    <location>
        <begin position="349"/>
        <end position="368"/>
    </location>
</feature>
<evidence type="ECO:0000313" key="4">
    <source>
        <dbReference type="Proteomes" id="UP000000466"/>
    </source>
</evidence>
<dbReference type="EMBL" id="CP003746">
    <property type="protein sequence ID" value="AFV00450.1"/>
    <property type="molecule type" value="Genomic_DNA"/>
</dbReference>
<feature type="transmembrane region" description="Helical" evidence="2">
    <location>
        <begin position="143"/>
        <end position="164"/>
    </location>
</feature>
<keyword evidence="2" id="KW-0472">Membrane</keyword>
<sequence>MWYYALGESGTAIPLLTIGNFAMVFYTQALGLPATLAALALSITTLWDAITDPVMGHVTDNTKSRFGRRHPYLLIGGILVALSLYFVWFVPESIVSNHGLLFAYLLGVNILLRTAVTIFVIPFTALGFEICTTYESRASLQSIRYVVNMAINFTFGAMAWTLFFKDGINPDGSRLDGTNIVANYEQMGITIAIATLCLTLLCCYLTRHYITDSRAMKTAHAGIKAFFLSIVQIFRDPQANKVFLFYFVAQIGIGLTAQMQIYTFIDYMQLSAFQKTVVHSATMVGFTLGSLLIVWLVKHFEKRNICSGATVFSLAMGLLMFATFGQSAIREAVANMGEWYTTVLFALPQALFWLGCGIIIPLTISMIADASEVNFHKTGELKDGSYSAIFSFVIKAATSVGILISGFTLEWLGYAEGVTTQAPETARAIANFSFLGGPIVIALGLVFIWRYGINRDTLAAYKQNAHSNESTAAQTNA</sequence>
<name>K4KMP6_SIMAS</name>
<protein>
    <submittedName>
        <fullName evidence="3">Na+/melibiose symporter-like transporter</fullName>
    </submittedName>
</protein>
<evidence type="ECO:0000256" key="2">
    <source>
        <dbReference type="SAM" id="Phobius"/>
    </source>
</evidence>
<dbReference type="eggNOG" id="COG2211">
    <property type="taxonomic scope" value="Bacteria"/>
</dbReference>
<feature type="transmembrane region" description="Helical" evidence="2">
    <location>
        <begin position="71"/>
        <end position="90"/>
    </location>
</feature>
<feature type="transmembrane region" description="Helical" evidence="2">
    <location>
        <begin position="110"/>
        <end position="131"/>
    </location>
</feature>
<feature type="transmembrane region" description="Helical" evidence="2">
    <location>
        <begin position="309"/>
        <end position="329"/>
    </location>
</feature>
<feature type="transmembrane region" description="Helical" evidence="2">
    <location>
        <begin position="389"/>
        <end position="409"/>
    </location>
</feature>
<keyword evidence="2" id="KW-1133">Transmembrane helix</keyword>
<dbReference type="GO" id="GO:0015293">
    <property type="term" value="F:symporter activity"/>
    <property type="evidence" value="ECO:0007669"/>
    <property type="project" value="InterPro"/>
</dbReference>
<dbReference type="Proteomes" id="UP000000466">
    <property type="component" value="Chromosome"/>
</dbReference>